<dbReference type="EMBL" id="BAABGZ010000018">
    <property type="protein sequence ID" value="GAA4355334.1"/>
    <property type="molecule type" value="Genomic_DNA"/>
</dbReference>
<evidence type="ECO:0008006" key="3">
    <source>
        <dbReference type="Google" id="ProtNLM"/>
    </source>
</evidence>
<reference evidence="2" key="1">
    <citation type="journal article" date="2019" name="Int. J. Syst. Evol. Microbiol.">
        <title>The Global Catalogue of Microorganisms (GCM) 10K type strain sequencing project: providing services to taxonomists for standard genome sequencing and annotation.</title>
        <authorList>
            <consortium name="The Broad Institute Genomics Platform"/>
            <consortium name="The Broad Institute Genome Sequencing Center for Infectious Disease"/>
            <person name="Wu L."/>
            <person name="Ma J."/>
        </authorList>
    </citation>
    <scope>NUCLEOTIDE SEQUENCE [LARGE SCALE GENOMIC DNA]</scope>
    <source>
        <strain evidence="2">JCM 17923</strain>
    </source>
</reference>
<protein>
    <recommendedName>
        <fullName evidence="3">SnoaL-like domain-containing protein</fullName>
    </recommendedName>
</protein>
<keyword evidence="2" id="KW-1185">Reference proteome</keyword>
<dbReference type="Proteomes" id="UP001501153">
    <property type="component" value="Unassembled WGS sequence"/>
</dbReference>
<sequence>MKSINSLVFITGLVLCGCNQTNATIENKTEHLKVSTESKGAADSKDKREIQALIRKAINWANSKNTINLLPAVQDKKGRTYTGFDLAEHKQNLQKLEASNLFAAEFINNYNQIILKLNQQLKKGSYGPWLVGDMPSFTFASDVDPWTLCQDVPYDKPNPYDFIETEVVSLTSSKGELDWKWGGLGPEHDPVPGYDPGWKKFKYRFRTVKENNQWKIAYLEGFDLKASTAKSF</sequence>
<dbReference type="PROSITE" id="PS51257">
    <property type="entry name" value="PROKAR_LIPOPROTEIN"/>
    <property type="match status" value="1"/>
</dbReference>
<name>A0ABP8IBL9_9BACT</name>
<gene>
    <name evidence="1" type="ORF">GCM10023185_18070</name>
</gene>
<evidence type="ECO:0000313" key="1">
    <source>
        <dbReference type="EMBL" id="GAA4355334.1"/>
    </source>
</evidence>
<organism evidence="1 2">
    <name type="scientific">Hymenobacter saemangeumensis</name>
    <dbReference type="NCBI Taxonomy" id="1084522"/>
    <lineage>
        <taxon>Bacteria</taxon>
        <taxon>Pseudomonadati</taxon>
        <taxon>Bacteroidota</taxon>
        <taxon>Cytophagia</taxon>
        <taxon>Cytophagales</taxon>
        <taxon>Hymenobacteraceae</taxon>
        <taxon>Hymenobacter</taxon>
    </lineage>
</organism>
<evidence type="ECO:0000313" key="2">
    <source>
        <dbReference type="Proteomes" id="UP001501153"/>
    </source>
</evidence>
<proteinExistence type="predicted"/>
<comment type="caution">
    <text evidence="1">The sequence shown here is derived from an EMBL/GenBank/DDBJ whole genome shotgun (WGS) entry which is preliminary data.</text>
</comment>
<dbReference type="RefSeq" id="WP_345235708.1">
    <property type="nucleotide sequence ID" value="NZ_BAABGZ010000018.1"/>
</dbReference>
<accession>A0ABP8IBL9</accession>